<feature type="domain" description="C2H2-type" evidence="8">
    <location>
        <begin position="277"/>
        <end position="308"/>
    </location>
</feature>
<dbReference type="Proteomes" id="UP000242188">
    <property type="component" value="Unassembled WGS sequence"/>
</dbReference>
<gene>
    <name evidence="9" type="ORF">KP79_PYT12948</name>
</gene>
<keyword evidence="3 6" id="KW-0863">Zinc-finger</keyword>
<evidence type="ECO:0000256" key="2">
    <source>
        <dbReference type="ARBA" id="ARBA00022737"/>
    </source>
</evidence>
<dbReference type="GO" id="GO:0008270">
    <property type="term" value="F:zinc ion binding"/>
    <property type="evidence" value="ECO:0007669"/>
    <property type="project" value="UniProtKB-KW"/>
</dbReference>
<keyword evidence="2" id="KW-0677">Repeat</keyword>
<feature type="region of interest" description="Disordered" evidence="7">
    <location>
        <begin position="493"/>
        <end position="524"/>
    </location>
</feature>
<feature type="compositionally biased region" description="Basic and acidic residues" evidence="7">
    <location>
        <begin position="140"/>
        <end position="154"/>
    </location>
</feature>
<dbReference type="InterPro" id="IPR013087">
    <property type="entry name" value="Znf_C2H2_type"/>
</dbReference>
<feature type="region of interest" description="Disordered" evidence="7">
    <location>
        <begin position="109"/>
        <end position="162"/>
    </location>
</feature>
<dbReference type="PROSITE" id="PS00028">
    <property type="entry name" value="ZINC_FINGER_C2H2_1"/>
    <property type="match status" value="1"/>
</dbReference>
<evidence type="ECO:0000313" key="10">
    <source>
        <dbReference type="Proteomes" id="UP000242188"/>
    </source>
</evidence>
<feature type="compositionally biased region" description="Polar residues" evidence="7">
    <location>
        <begin position="109"/>
        <end position="120"/>
    </location>
</feature>
<accession>A0A210PGI8</accession>
<feature type="region of interest" description="Disordered" evidence="7">
    <location>
        <begin position="402"/>
        <end position="421"/>
    </location>
</feature>
<dbReference type="PROSITE" id="PS50157">
    <property type="entry name" value="ZINC_FINGER_C2H2_2"/>
    <property type="match status" value="2"/>
</dbReference>
<keyword evidence="1" id="KW-0479">Metal-binding</keyword>
<reference evidence="9 10" key="1">
    <citation type="journal article" date="2017" name="Nat. Ecol. Evol.">
        <title>Scallop genome provides insights into evolution of bilaterian karyotype and development.</title>
        <authorList>
            <person name="Wang S."/>
            <person name="Zhang J."/>
            <person name="Jiao W."/>
            <person name="Li J."/>
            <person name="Xun X."/>
            <person name="Sun Y."/>
            <person name="Guo X."/>
            <person name="Huan P."/>
            <person name="Dong B."/>
            <person name="Zhang L."/>
            <person name="Hu X."/>
            <person name="Sun X."/>
            <person name="Wang J."/>
            <person name="Zhao C."/>
            <person name="Wang Y."/>
            <person name="Wang D."/>
            <person name="Huang X."/>
            <person name="Wang R."/>
            <person name="Lv J."/>
            <person name="Li Y."/>
            <person name="Zhang Z."/>
            <person name="Liu B."/>
            <person name="Lu W."/>
            <person name="Hui Y."/>
            <person name="Liang J."/>
            <person name="Zhou Z."/>
            <person name="Hou R."/>
            <person name="Li X."/>
            <person name="Liu Y."/>
            <person name="Li H."/>
            <person name="Ning X."/>
            <person name="Lin Y."/>
            <person name="Zhao L."/>
            <person name="Xing Q."/>
            <person name="Dou J."/>
            <person name="Li Y."/>
            <person name="Mao J."/>
            <person name="Guo H."/>
            <person name="Dou H."/>
            <person name="Li T."/>
            <person name="Mu C."/>
            <person name="Jiang W."/>
            <person name="Fu Q."/>
            <person name="Fu X."/>
            <person name="Miao Y."/>
            <person name="Liu J."/>
            <person name="Yu Q."/>
            <person name="Li R."/>
            <person name="Liao H."/>
            <person name="Li X."/>
            <person name="Kong Y."/>
            <person name="Jiang Z."/>
            <person name="Chourrout D."/>
            <person name="Li R."/>
            <person name="Bao Z."/>
        </authorList>
    </citation>
    <scope>NUCLEOTIDE SEQUENCE [LARGE SCALE GENOMIC DNA]</scope>
    <source>
        <strain evidence="9 10">PY_sf001</strain>
    </source>
</reference>
<organism evidence="9 10">
    <name type="scientific">Mizuhopecten yessoensis</name>
    <name type="common">Japanese scallop</name>
    <name type="synonym">Patinopecten yessoensis</name>
    <dbReference type="NCBI Taxonomy" id="6573"/>
    <lineage>
        <taxon>Eukaryota</taxon>
        <taxon>Metazoa</taxon>
        <taxon>Spiralia</taxon>
        <taxon>Lophotrochozoa</taxon>
        <taxon>Mollusca</taxon>
        <taxon>Bivalvia</taxon>
        <taxon>Autobranchia</taxon>
        <taxon>Pteriomorphia</taxon>
        <taxon>Pectinida</taxon>
        <taxon>Pectinoidea</taxon>
        <taxon>Pectinidae</taxon>
        <taxon>Mizuhopecten</taxon>
    </lineage>
</organism>
<evidence type="ECO:0000256" key="3">
    <source>
        <dbReference type="ARBA" id="ARBA00022771"/>
    </source>
</evidence>
<protein>
    <recommendedName>
        <fullName evidence="8">C2H2-type domain-containing protein</fullName>
    </recommendedName>
</protein>
<evidence type="ECO:0000256" key="5">
    <source>
        <dbReference type="ARBA" id="ARBA00023242"/>
    </source>
</evidence>
<evidence type="ECO:0000256" key="6">
    <source>
        <dbReference type="PROSITE-ProRule" id="PRU00042"/>
    </source>
</evidence>
<dbReference type="PANTHER" id="PTHR24377">
    <property type="entry name" value="IP01015P-RELATED"/>
    <property type="match status" value="1"/>
</dbReference>
<dbReference type="SUPFAM" id="SSF57667">
    <property type="entry name" value="beta-beta-alpha zinc fingers"/>
    <property type="match status" value="1"/>
</dbReference>
<evidence type="ECO:0000256" key="7">
    <source>
        <dbReference type="SAM" id="MobiDB-lite"/>
    </source>
</evidence>
<evidence type="ECO:0000256" key="4">
    <source>
        <dbReference type="ARBA" id="ARBA00022833"/>
    </source>
</evidence>
<dbReference type="AlphaFoldDB" id="A0A210PGI8"/>
<name>A0A210PGI8_MIZYE</name>
<sequence length="633" mass="71183">MSAVFTNIYADITPEFQELCTQSFPFVSVIQKVCDMTGAVFVHDRQPKLAGNWQTMKTVHDLLSGLVLYSKVLNEFDVGARPPHGKITRPQEREEGLKRTRIHHTMSLSTQEVETVSHATISPSSDDIPSIDMRNNNDGNNHENYHANERQCRNDDEDQEAEDMRYRDVQVITLTEVESDPDDNKNDGNNLCDVDENGLSPTSWHSPLEHAYEHSVASEMNPYGEEDNRVTDLEINKDSVQLQGENSETLACSECSYTTQCGRNLLHHRVRVHLRPWKCRSCDKGFGLQKDLQRHYKSLRSCRVYKRPQREPPGRPGPSIKPSYTVMNNNDPTDMDATVTGGDTILISSTKTSGKGLDNPDMQSVNASFSDNHKNSTAKNLEKYVENDKVSGVIKLEPFDYESSGETSKESCTSNRHGSYRKMSNSVTDTGYSTKFIKDELCEVDEADQYRNSPGDDCGDKSDFQPSGFLGGVPVGSSLRTITIHPHKLLSSDSRSASTSLTVPHADSAPVDRSQTSSTSRGMCTNEDINMQWTGEGVGVPQPRLTSTNLVQPIIGCESETPMFLCSSCDYKADTTKKVDDHIHRVHYKRFQCSKCPALFGLQKDLTRHYRKTHKMFIESQRRGRKANGHWQY</sequence>
<comment type="caution">
    <text evidence="9">The sequence shown here is derived from an EMBL/GenBank/DDBJ whole genome shotgun (WGS) entry which is preliminary data.</text>
</comment>
<proteinExistence type="predicted"/>
<dbReference type="InterPro" id="IPR036236">
    <property type="entry name" value="Znf_C2H2_sf"/>
</dbReference>
<feature type="domain" description="C2H2-type" evidence="8">
    <location>
        <begin position="591"/>
        <end position="614"/>
    </location>
</feature>
<dbReference type="InterPro" id="IPR050826">
    <property type="entry name" value="Krueppel_C2H2_ZnFinger"/>
</dbReference>
<keyword evidence="4" id="KW-0862">Zinc</keyword>
<keyword evidence="10" id="KW-1185">Reference proteome</keyword>
<evidence type="ECO:0000259" key="8">
    <source>
        <dbReference type="PROSITE" id="PS50157"/>
    </source>
</evidence>
<feature type="compositionally biased region" description="Polar residues" evidence="7">
    <location>
        <begin position="513"/>
        <end position="524"/>
    </location>
</feature>
<keyword evidence="5" id="KW-0539">Nucleus</keyword>
<evidence type="ECO:0000256" key="1">
    <source>
        <dbReference type="ARBA" id="ARBA00022723"/>
    </source>
</evidence>
<feature type="compositionally biased region" description="Polar residues" evidence="7">
    <location>
        <begin position="404"/>
        <end position="421"/>
    </location>
</feature>
<evidence type="ECO:0000313" key="9">
    <source>
        <dbReference type="EMBL" id="OWF35577.1"/>
    </source>
</evidence>
<dbReference type="EMBL" id="NEDP02076719">
    <property type="protein sequence ID" value="OWF35577.1"/>
    <property type="molecule type" value="Genomic_DNA"/>
</dbReference>
<feature type="compositionally biased region" description="Low complexity" evidence="7">
    <location>
        <begin position="121"/>
        <end position="139"/>
    </location>
</feature>
<dbReference type="Gene3D" id="3.30.160.60">
    <property type="entry name" value="Classic Zinc Finger"/>
    <property type="match status" value="2"/>
</dbReference>
<dbReference type="SMART" id="SM00355">
    <property type="entry name" value="ZnF_C2H2"/>
    <property type="match status" value="4"/>
</dbReference>